<name>A0A6G1D2V4_9ORYZ</name>
<dbReference type="SUPFAM" id="SSF52833">
    <property type="entry name" value="Thioredoxin-like"/>
    <property type="match status" value="1"/>
</dbReference>
<sequence>MAQADTASFACRHWLEGSAEDAEDPPVAPPPFARRRRWLATSLRLGQPGGGAGEAAAKAGKRNFEEAIILELKLPTTGMEEAASKTEALAAEKAKRPAEAAAANAEKLPAVLRGFRVAVDERDVSMDASLRRELQLLLAARGRAFSLPQLLVGGCLVGRADEVRRLHESGELRRLSGPTKSTTATKPYLQAQRAHQVSLTRSRYKYPAPPPSSNKP</sequence>
<keyword evidence="3" id="KW-1185">Reference proteome</keyword>
<dbReference type="InterPro" id="IPR036249">
    <property type="entry name" value="Thioredoxin-like_sf"/>
</dbReference>
<dbReference type="PANTHER" id="PTHR45669:SF60">
    <property type="entry name" value="GLUTAREDOXIN FAMILY PROTEIN, EXPRESSED"/>
    <property type="match status" value="1"/>
</dbReference>
<protein>
    <submittedName>
        <fullName evidence="2">Uncharacterized protein</fullName>
    </submittedName>
</protein>
<dbReference type="Gene3D" id="3.40.30.10">
    <property type="entry name" value="Glutaredoxin"/>
    <property type="match status" value="1"/>
</dbReference>
<dbReference type="Proteomes" id="UP000479710">
    <property type="component" value="Unassembled WGS sequence"/>
</dbReference>
<evidence type="ECO:0000256" key="1">
    <source>
        <dbReference type="SAM" id="MobiDB-lite"/>
    </source>
</evidence>
<evidence type="ECO:0000313" key="2">
    <source>
        <dbReference type="EMBL" id="KAF0906740.1"/>
    </source>
</evidence>
<evidence type="ECO:0000313" key="3">
    <source>
        <dbReference type="Proteomes" id="UP000479710"/>
    </source>
</evidence>
<dbReference type="PROSITE" id="PS51354">
    <property type="entry name" value="GLUTAREDOXIN_2"/>
    <property type="match status" value="1"/>
</dbReference>
<comment type="caution">
    <text evidence="2">The sequence shown here is derived from an EMBL/GenBank/DDBJ whole genome shotgun (WGS) entry which is preliminary data.</text>
</comment>
<dbReference type="PANTHER" id="PTHR45669">
    <property type="entry name" value="GLUTAREDOXIN DOMAIN-CONTAINING CYSTEINE-RICH PROTEIN CG12206-RELATED"/>
    <property type="match status" value="1"/>
</dbReference>
<dbReference type="EMBL" id="SPHZ02000007">
    <property type="protein sequence ID" value="KAF0906740.1"/>
    <property type="molecule type" value="Genomic_DNA"/>
</dbReference>
<accession>A0A6G1D2V4</accession>
<dbReference type="AlphaFoldDB" id="A0A6G1D2V4"/>
<gene>
    <name evidence="2" type="ORF">E2562_012556</name>
</gene>
<feature type="region of interest" description="Disordered" evidence="1">
    <location>
        <begin position="170"/>
        <end position="216"/>
    </location>
</feature>
<feature type="compositionally biased region" description="Pro residues" evidence="1">
    <location>
        <begin position="207"/>
        <end position="216"/>
    </location>
</feature>
<organism evidence="2 3">
    <name type="scientific">Oryza meyeriana var. granulata</name>
    <dbReference type="NCBI Taxonomy" id="110450"/>
    <lineage>
        <taxon>Eukaryota</taxon>
        <taxon>Viridiplantae</taxon>
        <taxon>Streptophyta</taxon>
        <taxon>Embryophyta</taxon>
        <taxon>Tracheophyta</taxon>
        <taxon>Spermatophyta</taxon>
        <taxon>Magnoliopsida</taxon>
        <taxon>Liliopsida</taxon>
        <taxon>Poales</taxon>
        <taxon>Poaceae</taxon>
        <taxon>BOP clade</taxon>
        <taxon>Oryzoideae</taxon>
        <taxon>Oryzeae</taxon>
        <taxon>Oryzinae</taxon>
        <taxon>Oryza</taxon>
        <taxon>Oryza meyeriana</taxon>
    </lineage>
</organism>
<dbReference type="OrthoDB" id="423313at2759"/>
<proteinExistence type="predicted"/>
<reference evidence="2 3" key="1">
    <citation type="submission" date="2019-11" db="EMBL/GenBank/DDBJ databases">
        <title>Whole genome sequence of Oryza granulata.</title>
        <authorList>
            <person name="Li W."/>
        </authorList>
    </citation>
    <scope>NUCLEOTIDE SEQUENCE [LARGE SCALE GENOMIC DNA]</scope>
    <source>
        <strain evidence="3">cv. Menghai</strain>
        <tissue evidence="2">Leaf</tissue>
    </source>
</reference>